<reference evidence="2 5" key="1">
    <citation type="journal article" date="2014" name="Nat. Genet.">
        <title>Genome and transcriptome of the porcine whipworm Trichuris suis.</title>
        <authorList>
            <person name="Jex A.R."/>
            <person name="Nejsum P."/>
            <person name="Schwarz E.M."/>
            <person name="Hu L."/>
            <person name="Young N.D."/>
            <person name="Hall R.S."/>
            <person name="Korhonen P.K."/>
            <person name="Liao S."/>
            <person name="Thamsborg S."/>
            <person name="Xia J."/>
            <person name="Xu P."/>
            <person name="Wang S."/>
            <person name="Scheerlinck J.P."/>
            <person name="Hofmann A."/>
            <person name="Sternberg P.W."/>
            <person name="Wang J."/>
            <person name="Gasser R.B."/>
        </authorList>
    </citation>
    <scope>NUCLEOTIDE SEQUENCE [LARGE SCALE GENOMIC DNA]</scope>
    <source>
        <strain evidence="3">DCEP-RM93F</strain>
        <strain evidence="2">DCEP-RM93M</strain>
    </source>
</reference>
<accession>A0A085LIK7</accession>
<dbReference type="EMBL" id="KL368506">
    <property type="protein sequence ID" value="KFD59220.1"/>
    <property type="molecule type" value="Genomic_DNA"/>
</dbReference>
<sequence>MVALLKLAAILLCLASVSAIEKALLDKFAQAVVNGINNDKDSGDKLFVVLGYFNVMETEEAVTFDVIAVQTSCPKGSQVSFYELRLCHYATQRTNRLTYGEL</sequence>
<protein>
    <recommendedName>
        <fullName evidence="6">Cystatin domain-containing protein</fullName>
    </recommendedName>
</protein>
<evidence type="ECO:0000313" key="3">
    <source>
        <dbReference type="EMBL" id="KFD59220.1"/>
    </source>
</evidence>
<evidence type="ECO:0000256" key="1">
    <source>
        <dbReference type="SAM" id="SignalP"/>
    </source>
</evidence>
<evidence type="ECO:0000313" key="5">
    <source>
        <dbReference type="Proteomes" id="UP000030764"/>
    </source>
</evidence>
<dbReference type="EMBL" id="KL368505">
    <property type="protein sequence ID" value="KFD59221.1"/>
    <property type="molecule type" value="Genomic_DNA"/>
</dbReference>
<evidence type="ECO:0000313" key="4">
    <source>
        <dbReference type="EMBL" id="KFD59221.1"/>
    </source>
</evidence>
<keyword evidence="5" id="KW-1185">Reference proteome</keyword>
<dbReference type="Proteomes" id="UP000030758">
    <property type="component" value="Unassembled WGS sequence"/>
</dbReference>
<feature type="signal peptide" evidence="1">
    <location>
        <begin position="1"/>
        <end position="19"/>
    </location>
</feature>
<evidence type="ECO:0000313" key="2">
    <source>
        <dbReference type="EMBL" id="KFD44803.1"/>
    </source>
</evidence>
<name>A0A085LIK7_9BILA</name>
<proteinExistence type="predicted"/>
<dbReference type="AlphaFoldDB" id="A0A085LIK7"/>
<dbReference type="Proteomes" id="UP000030764">
    <property type="component" value="Unassembled WGS sequence"/>
</dbReference>
<organism evidence="2 5">
    <name type="scientific">Trichuris suis</name>
    <name type="common">pig whipworm</name>
    <dbReference type="NCBI Taxonomy" id="68888"/>
    <lineage>
        <taxon>Eukaryota</taxon>
        <taxon>Metazoa</taxon>
        <taxon>Ecdysozoa</taxon>
        <taxon>Nematoda</taxon>
        <taxon>Enoplea</taxon>
        <taxon>Dorylaimia</taxon>
        <taxon>Trichinellida</taxon>
        <taxon>Trichuridae</taxon>
        <taxon>Trichuris</taxon>
    </lineage>
</organism>
<gene>
    <name evidence="2" type="ORF">M513_14321</name>
    <name evidence="3" type="ORF">M514_14321</name>
    <name evidence="4" type="ORF">M514_28600</name>
</gene>
<evidence type="ECO:0008006" key="6">
    <source>
        <dbReference type="Google" id="ProtNLM"/>
    </source>
</evidence>
<dbReference type="EMBL" id="KL364523">
    <property type="protein sequence ID" value="KFD44803.1"/>
    <property type="molecule type" value="Genomic_DNA"/>
</dbReference>
<keyword evidence="1" id="KW-0732">Signal</keyword>
<feature type="chain" id="PRO_5007379173" description="Cystatin domain-containing protein" evidence="1">
    <location>
        <begin position="20"/>
        <end position="102"/>
    </location>
</feature>